<evidence type="ECO:0000256" key="5">
    <source>
        <dbReference type="SAM" id="SignalP"/>
    </source>
</evidence>
<keyword evidence="1" id="KW-1015">Disulfide bond</keyword>
<evidence type="ECO:0000256" key="3">
    <source>
        <dbReference type="ARBA" id="ARBA00024195"/>
    </source>
</evidence>
<organism evidence="7 8">
    <name type="scientific">Polypedilum vanderplanki</name>
    <name type="common">Sleeping chironomid midge</name>
    <dbReference type="NCBI Taxonomy" id="319348"/>
    <lineage>
        <taxon>Eukaryota</taxon>
        <taxon>Metazoa</taxon>
        <taxon>Ecdysozoa</taxon>
        <taxon>Arthropoda</taxon>
        <taxon>Hexapoda</taxon>
        <taxon>Insecta</taxon>
        <taxon>Pterygota</taxon>
        <taxon>Neoptera</taxon>
        <taxon>Endopterygota</taxon>
        <taxon>Diptera</taxon>
        <taxon>Nematocera</taxon>
        <taxon>Chironomoidea</taxon>
        <taxon>Chironomidae</taxon>
        <taxon>Chironominae</taxon>
        <taxon>Polypedilum</taxon>
        <taxon>Polypedilum</taxon>
    </lineage>
</organism>
<dbReference type="GO" id="GO:0004252">
    <property type="term" value="F:serine-type endopeptidase activity"/>
    <property type="evidence" value="ECO:0007669"/>
    <property type="project" value="InterPro"/>
</dbReference>
<feature type="region of interest" description="Disordered" evidence="4">
    <location>
        <begin position="431"/>
        <end position="461"/>
    </location>
</feature>
<sequence>MKFFWIFIFLIYQSSAQIVFPDDPPTTKSTTSTTTTTTKPTTTSTSSITTTSTTSSSNTTIKSTTTSSTSTTTTKAKTTTPFIPQPVSICVPVNECSKANLINDGIDAVQPRMAYGGMKYNTTVGTYDNITTPASTGINLVVTSQTNCSLPNITELCVVQNGYQCGVQYGVINKAPSRHNAAHYGAYPWEGLVMRNDAEDIYTYYATGALIDHKHFLTIASKMGRFVNNPSLLRIRLGEWNLASIKEIIPYQEFLVSDVFIHPNYNNSTMANNIAVLRLAQNVQLGSVPTIGTACLPSNDLTTADIRCMVAGFGRYAKTDDANFVMRENDQPLLNASYCQAALRNTSLGKNYTFDSGSWLCAGGELQKSNCDGDEGNPLVCNVTGQFYVVGLYSWSPPEQNCGSRAIPQIYTNVLNFIPWIQSVTSNIQTNSSASNTNGKVQSSKNQNKTVKTTKATTKKK</sequence>
<dbReference type="AlphaFoldDB" id="A0A9J6BGM5"/>
<gene>
    <name evidence="7" type="ORF">PVAND_016726</name>
</gene>
<name>A0A9J6BGM5_POLVA</name>
<dbReference type="CDD" id="cd00190">
    <property type="entry name" value="Tryp_SPc"/>
    <property type="match status" value="1"/>
</dbReference>
<protein>
    <recommendedName>
        <fullName evidence="6">Peptidase S1 domain-containing protein</fullName>
    </recommendedName>
</protein>
<dbReference type="OrthoDB" id="6656697at2759"/>
<feature type="domain" description="Peptidase S1" evidence="6">
    <location>
        <begin position="171"/>
        <end position="426"/>
    </location>
</feature>
<evidence type="ECO:0000256" key="1">
    <source>
        <dbReference type="ARBA" id="ARBA00023157"/>
    </source>
</evidence>
<dbReference type="InterPro" id="IPR001254">
    <property type="entry name" value="Trypsin_dom"/>
</dbReference>
<feature type="compositionally biased region" description="Polar residues" evidence="4">
    <location>
        <begin position="431"/>
        <end position="448"/>
    </location>
</feature>
<keyword evidence="2" id="KW-0325">Glycoprotein</keyword>
<dbReference type="Pfam" id="PF00089">
    <property type="entry name" value="Trypsin"/>
    <property type="match status" value="1"/>
</dbReference>
<proteinExistence type="inferred from homology"/>
<feature type="compositionally biased region" description="Low complexity" evidence="4">
    <location>
        <begin position="26"/>
        <end position="77"/>
    </location>
</feature>
<evidence type="ECO:0000256" key="2">
    <source>
        <dbReference type="ARBA" id="ARBA00023180"/>
    </source>
</evidence>
<dbReference type="InterPro" id="IPR051487">
    <property type="entry name" value="Ser/Thr_Proteases_Immune/Dev"/>
</dbReference>
<dbReference type="SMART" id="SM00020">
    <property type="entry name" value="Tryp_SPc"/>
    <property type="match status" value="1"/>
</dbReference>
<dbReference type="GO" id="GO:0006508">
    <property type="term" value="P:proteolysis"/>
    <property type="evidence" value="ECO:0007669"/>
    <property type="project" value="InterPro"/>
</dbReference>
<dbReference type="InterPro" id="IPR009003">
    <property type="entry name" value="Peptidase_S1_PA"/>
</dbReference>
<dbReference type="PANTHER" id="PTHR24256">
    <property type="entry name" value="TRYPTASE-RELATED"/>
    <property type="match status" value="1"/>
</dbReference>
<evidence type="ECO:0000313" key="7">
    <source>
        <dbReference type="EMBL" id="KAG5668800.1"/>
    </source>
</evidence>
<reference evidence="7" key="1">
    <citation type="submission" date="2021-03" db="EMBL/GenBank/DDBJ databases">
        <title>Chromosome level genome of the anhydrobiotic midge Polypedilum vanderplanki.</title>
        <authorList>
            <person name="Yoshida Y."/>
            <person name="Kikawada T."/>
            <person name="Gusev O."/>
        </authorList>
    </citation>
    <scope>NUCLEOTIDE SEQUENCE</scope>
    <source>
        <strain evidence="7">NIAS01</strain>
        <tissue evidence="7">Whole body or cell culture</tissue>
    </source>
</reference>
<dbReference type="Gene3D" id="2.40.10.10">
    <property type="entry name" value="Trypsin-like serine proteases"/>
    <property type="match status" value="1"/>
</dbReference>
<dbReference type="EMBL" id="JADBJN010000004">
    <property type="protein sequence ID" value="KAG5668800.1"/>
    <property type="molecule type" value="Genomic_DNA"/>
</dbReference>
<dbReference type="InterPro" id="IPR043504">
    <property type="entry name" value="Peptidase_S1_PA_chymotrypsin"/>
</dbReference>
<feature type="signal peptide" evidence="5">
    <location>
        <begin position="1"/>
        <end position="16"/>
    </location>
</feature>
<feature type="chain" id="PRO_5039910019" description="Peptidase S1 domain-containing protein" evidence="5">
    <location>
        <begin position="17"/>
        <end position="461"/>
    </location>
</feature>
<dbReference type="Proteomes" id="UP001107558">
    <property type="component" value="Chromosome 4"/>
</dbReference>
<keyword evidence="5" id="KW-0732">Signal</keyword>
<dbReference type="PROSITE" id="PS50240">
    <property type="entry name" value="TRYPSIN_DOM"/>
    <property type="match status" value="1"/>
</dbReference>
<evidence type="ECO:0000259" key="6">
    <source>
        <dbReference type="PROSITE" id="PS50240"/>
    </source>
</evidence>
<dbReference type="SUPFAM" id="SSF50494">
    <property type="entry name" value="Trypsin-like serine proteases"/>
    <property type="match status" value="1"/>
</dbReference>
<feature type="compositionally biased region" description="Low complexity" evidence="4">
    <location>
        <begin position="449"/>
        <end position="461"/>
    </location>
</feature>
<keyword evidence="8" id="KW-1185">Reference proteome</keyword>
<evidence type="ECO:0000313" key="8">
    <source>
        <dbReference type="Proteomes" id="UP001107558"/>
    </source>
</evidence>
<comment type="caution">
    <text evidence="7">The sequence shown here is derived from an EMBL/GenBank/DDBJ whole genome shotgun (WGS) entry which is preliminary data.</text>
</comment>
<accession>A0A9J6BGM5</accession>
<feature type="region of interest" description="Disordered" evidence="4">
    <location>
        <begin position="22"/>
        <end position="77"/>
    </location>
</feature>
<comment type="similarity">
    <text evidence="3">Belongs to the peptidase S1 family. CLIP subfamily.</text>
</comment>
<evidence type="ECO:0000256" key="4">
    <source>
        <dbReference type="SAM" id="MobiDB-lite"/>
    </source>
</evidence>